<dbReference type="InterPro" id="IPR037935">
    <property type="entry name" value="MAX_gene-associated_bHLHzip"/>
</dbReference>
<evidence type="ECO:0000256" key="1">
    <source>
        <dbReference type="ARBA" id="ARBA00004123"/>
    </source>
</evidence>
<feature type="region of interest" description="Disordered" evidence="16">
    <location>
        <begin position="1756"/>
        <end position="1778"/>
    </location>
</feature>
<dbReference type="PANTHER" id="PTHR11267">
    <property type="entry name" value="T-BOX PROTEIN-RELATED"/>
    <property type="match status" value="1"/>
</dbReference>
<feature type="domain" description="T-box" evidence="17">
    <location>
        <begin position="79"/>
        <end position="260"/>
    </location>
</feature>
<feature type="region of interest" description="Disordered" evidence="16">
    <location>
        <begin position="1885"/>
        <end position="1968"/>
    </location>
</feature>
<feature type="compositionally biased region" description="Basic and acidic residues" evidence="16">
    <location>
        <begin position="1885"/>
        <end position="1908"/>
    </location>
</feature>
<dbReference type="Ensembl" id="ENSSSCT00035046762.1">
    <property type="protein sequence ID" value="ENSSSCP00035018695.1"/>
    <property type="gene ID" value="ENSSSCG00035035234.1"/>
</dbReference>
<feature type="region of interest" description="Disordered" evidence="16">
    <location>
        <begin position="1403"/>
        <end position="1433"/>
    </location>
</feature>
<feature type="compositionally biased region" description="Low complexity" evidence="16">
    <location>
        <begin position="464"/>
        <end position="476"/>
    </location>
</feature>
<comment type="subcellular location">
    <subcellularLocation>
        <location evidence="1 14">Nucleus</location>
    </subcellularLocation>
</comment>
<dbReference type="GO" id="GO:0046983">
    <property type="term" value="F:protein dimerization activity"/>
    <property type="evidence" value="ECO:0007669"/>
    <property type="project" value="InterPro"/>
</dbReference>
<feature type="region of interest" description="Disordered" evidence="16">
    <location>
        <begin position="2509"/>
        <end position="2543"/>
    </location>
</feature>
<feature type="compositionally biased region" description="Basic and acidic residues" evidence="16">
    <location>
        <begin position="2187"/>
        <end position="2197"/>
    </location>
</feature>
<dbReference type="InterPro" id="IPR008967">
    <property type="entry name" value="p53-like_TF_DNA-bd_sf"/>
</dbReference>
<feature type="domain" description="BHLH" evidence="18">
    <location>
        <begin position="2332"/>
        <end position="2383"/>
    </location>
</feature>
<evidence type="ECO:0000313" key="19">
    <source>
        <dbReference type="Ensembl" id="ENSSSCP00035018695.1"/>
    </source>
</evidence>
<keyword evidence="8 15" id="KW-0175">Coiled coil</keyword>
<dbReference type="CDD" id="cd20195">
    <property type="entry name" value="T-box_MGA-like"/>
    <property type="match status" value="1"/>
</dbReference>
<feature type="compositionally biased region" description="Polar residues" evidence="16">
    <location>
        <begin position="1924"/>
        <end position="1935"/>
    </location>
</feature>
<evidence type="ECO:0000256" key="16">
    <source>
        <dbReference type="SAM" id="MobiDB-lite"/>
    </source>
</evidence>
<reference evidence="19" key="1">
    <citation type="submission" date="2025-08" db="UniProtKB">
        <authorList>
            <consortium name="Ensembl"/>
        </authorList>
    </citation>
    <scope>IDENTIFICATION</scope>
</reference>
<keyword evidence="2" id="KW-0488">Methylation</keyword>
<keyword evidence="6" id="KW-0832">Ubl conjugation</keyword>
<keyword evidence="9 14" id="KW-0238">DNA-binding</keyword>
<dbReference type="GO" id="GO:0071339">
    <property type="term" value="C:MLL1 complex"/>
    <property type="evidence" value="ECO:0007669"/>
    <property type="project" value="InterPro"/>
</dbReference>
<feature type="compositionally biased region" description="Acidic residues" evidence="16">
    <location>
        <begin position="2208"/>
        <end position="2224"/>
    </location>
</feature>
<dbReference type="InterPro" id="IPR011598">
    <property type="entry name" value="bHLH_dom"/>
</dbReference>
<dbReference type="Pfam" id="PF00010">
    <property type="entry name" value="HLH"/>
    <property type="match status" value="1"/>
</dbReference>
<proteinExistence type="predicted"/>
<feature type="compositionally biased region" description="Low complexity" evidence="16">
    <location>
        <begin position="1178"/>
        <end position="1189"/>
    </location>
</feature>
<feature type="compositionally biased region" description="Basic and acidic residues" evidence="16">
    <location>
        <begin position="309"/>
        <end position="323"/>
    </location>
</feature>
<feature type="region of interest" description="Disordered" evidence="16">
    <location>
        <begin position="2775"/>
        <end position="2798"/>
    </location>
</feature>
<evidence type="ECO:0000256" key="9">
    <source>
        <dbReference type="ARBA" id="ARBA00023125"/>
    </source>
</evidence>
<feature type="compositionally biased region" description="Basic and acidic residues" evidence="16">
    <location>
        <begin position="2063"/>
        <end position="2074"/>
    </location>
</feature>
<evidence type="ECO:0000256" key="13">
    <source>
        <dbReference type="ARBA" id="ARBA00067820"/>
    </source>
</evidence>
<feature type="region of interest" description="Disordered" evidence="16">
    <location>
        <begin position="745"/>
        <end position="780"/>
    </location>
</feature>
<feature type="compositionally biased region" description="Basic and acidic residues" evidence="16">
    <location>
        <begin position="259"/>
        <end position="277"/>
    </location>
</feature>
<dbReference type="InterPro" id="IPR046360">
    <property type="entry name" value="T-box_DNA-bd"/>
</dbReference>
<evidence type="ECO:0000256" key="5">
    <source>
        <dbReference type="ARBA" id="ARBA00022553"/>
    </source>
</evidence>
<dbReference type="InterPro" id="IPR001699">
    <property type="entry name" value="TF_T-box"/>
</dbReference>
<feature type="compositionally biased region" description="Basic residues" evidence="16">
    <location>
        <begin position="482"/>
        <end position="493"/>
    </location>
</feature>
<evidence type="ECO:0000256" key="15">
    <source>
        <dbReference type="SAM" id="Coils"/>
    </source>
</evidence>
<feature type="region of interest" description="Disordered" evidence="16">
    <location>
        <begin position="839"/>
        <end position="860"/>
    </location>
</feature>
<keyword evidence="7" id="KW-0805">Transcription regulation</keyword>
<dbReference type="CDD" id="cd18911">
    <property type="entry name" value="bHLHzip_MGA"/>
    <property type="match status" value="1"/>
</dbReference>
<feature type="region of interest" description="Disordered" evidence="16">
    <location>
        <begin position="1247"/>
        <end position="1298"/>
    </location>
</feature>
<dbReference type="PROSITE" id="PS01264">
    <property type="entry name" value="TBOX_2"/>
    <property type="match status" value="1"/>
</dbReference>
<accession>A0A8D0ZPI3</accession>
<feature type="compositionally biased region" description="Polar residues" evidence="16">
    <location>
        <begin position="745"/>
        <end position="754"/>
    </location>
</feature>
<dbReference type="FunFam" id="4.10.280.10:FF:000040">
    <property type="entry name" value="MAX gene-associated protein isoform X1"/>
    <property type="match status" value="1"/>
</dbReference>
<dbReference type="InterPro" id="IPR018186">
    <property type="entry name" value="TF_T-box_CS"/>
</dbReference>
<organism evidence="19 20">
    <name type="scientific">Sus scrofa</name>
    <name type="common">Pig</name>
    <dbReference type="NCBI Taxonomy" id="9823"/>
    <lineage>
        <taxon>Eukaryota</taxon>
        <taxon>Metazoa</taxon>
        <taxon>Chordata</taxon>
        <taxon>Craniata</taxon>
        <taxon>Vertebrata</taxon>
        <taxon>Euteleostomi</taxon>
        <taxon>Mammalia</taxon>
        <taxon>Eutheria</taxon>
        <taxon>Laurasiatheria</taxon>
        <taxon>Artiodactyla</taxon>
        <taxon>Suina</taxon>
        <taxon>Suidae</taxon>
        <taxon>Sus</taxon>
    </lineage>
</organism>
<feature type="region of interest" description="Disordered" evidence="16">
    <location>
        <begin position="464"/>
        <end position="524"/>
    </location>
</feature>
<feature type="region of interest" description="Disordered" evidence="16">
    <location>
        <begin position="259"/>
        <end position="323"/>
    </location>
</feature>
<evidence type="ECO:0000256" key="2">
    <source>
        <dbReference type="ARBA" id="ARBA00022481"/>
    </source>
</evidence>
<keyword evidence="5" id="KW-0597">Phosphoprotein</keyword>
<feature type="region of interest" description="Disordered" evidence="16">
    <location>
        <begin position="2163"/>
        <end position="2224"/>
    </location>
</feature>
<keyword evidence="10" id="KW-0804">Transcription</keyword>
<comment type="function">
    <text evidence="12">Functions as a dual-specificity transcription factor, regulating the expression of both MAX-network and T-box family target genes. Functions as a repressor or an activator. Binds to 5'-AATTTCACACCTAGGTGTGAAATT-3' core sequence and seems to regulate MYC-MAX target genes. Suppresses transcriptional activation by MYC and inhibits MYC-dependent cell transformation. Function activated by heterodimerization with MAX. This heterodimerization serves the dual function of both generating an E-box-binding heterodimer and simultaneously blocking interaction of a corepressor.</text>
</comment>
<feature type="compositionally biased region" description="Low complexity" evidence="16">
    <location>
        <begin position="1413"/>
        <end position="1427"/>
    </location>
</feature>
<feature type="compositionally biased region" description="Basic and acidic residues" evidence="16">
    <location>
        <begin position="2509"/>
        <end position="2523"/>
    </location>
</feature>
<evidence type="ECO:0000256" key="8">
    <source>
        <dbReference type="ARBA" id="ARBA00023054"/>
    </source>
</evidence>
<evidence type="ECO:0000259" key="17">
    <source>
        <dbReference type="PROSITE" id="PS50252"/>
    </source>
</evidence>
<feature type="region of interest" description="Disordered" evidence="16">
    <location>
        <begin position="1647"/>
        <end position="1670"/>
    </location>
</feature>
<dbReference type="SUPFAM" id="SSF47459">
    <property type="entry name" value="HLH, helix-loop-helix DNA-binding domain"/>
    <property type="match status" value="1"/>
</dbReference>
<dbReference type="InterPro" id="IPR036638">
    <property type="entry name" value="HLH_DNA-bd_sf"/>
</dbReference>
<evidence type="ECO:0000256" key="11">
    <source>
        <dbReference type="ARBA" id="ARBA00023242"/>
    </source>
</evidence>
<dbReference type="Pfam" id="PF00907">
    <property type="entry name" value="T-box"/>
    <property type="match status" value="1"/>
</dbReference>
<feature type="compositionally biased region" description="Basic and acidic residues" evidence="16">
    <location>
        <begin position="2023"/>
        <end position="2046"/>
    </location>
</feature>
<dbReference type="PRINTS" id="PR00937">
    <property type="entry name" value="TBOX"/>
</dbReference>
<evidence type="ECO:0000256" key="4">
    <source>
        <dbReference type="ARBA" id="ARBA00022499"/>
    </source>
</evidence>
<evidence type="ECO:0000256" key="3">
    <source>
        <dbReference type="ARBA" id="ARBA00022491"/>
    </source>
</evidence>
<feature type="compositionally biased region" description="Low complexity" evidence="16">
    <location>
        <begin position="1759"/>
        <end position="1778"/>
    </location>
</feature>
<dbReference type="InterPro" id="IPR032060">
    <property type="entry name" value="MGA_dom"/>
</dbReference>
<keyword evidence="11 14" id="KW-0539">Nucleus</keyword>
<comment type="caution">
    <text evidence="14">Lacks conserved residue(s) required for the propagation of feature annotation.</text>
</comment>
<keyword evidence="3" id="KW-0678">Repressor</keyword>
<feature type="compositionally biased region" description="Acidic residues" evidence="16">
    <location>
        <begin position="1936"/>
        <end position="1954"/>
    </location>
</feature>
<dbReference type="SUPFAM" id="SSF49417">
    <property type="entry name" value="p53-like transcription factors"/>
    <property type="match status" value="1"/>
</dbReference>
<feature type="region of interest" description="Disordered" evidence="16">
    <location>
        <begin position="422"/>
        <end position="450"/>
    </location>
</feature>
<evidence type="ECO:0000256" key="6">
    <source>
        <dbReference type="ARBA" id="ARBA00022843"/>
    </source>
</evidence>
<dbReference type="InterPro" id="IPR036960">
    <property type="entry name" value="T-box_sf"/>
</dbReference>
<feature type="compositionally biased region" description="Low complexity" evidence="16">
    <location>
        <begin position="2784"/>
        <end position="2798"/>
    </location>
</feature>
<dbReference type="GO" id="GO:0000978">
    <property type="term" value="F:RNA polymerase II cis-regulatory region sequence-specific DNA binding"/>
    <property type="evidence" value="ECO:0007669"/>
    <property type="project" value="InterPro"/>
</dbReference>
<evidence type="ECO:0000313" key="20">
    <source>
        <dbReference type="Proteomes" id="UP000694720"/>
    </source>
</evidence>
<dbReference type="PANTHER" id="PTHR11267:SF32">
    <property type="entry name" value="MAX GENE-ASSOCIATED PROTEIN"/>
    <property type="match status" value="1"/>
</dbReference>
<feature type="compositionally biased region" description="Polar residues" evidence="16">
    <location>
        <begin position="501"/>
        <end position="515"/>
    </location>
</feature>
<dbReference type="PROSITE" id="PS50252">
    <property type="entry name" value="TBOX_3"/>
    <property type="match status" value="1"/>
</dbReference>
<evidence type="ECO:0000256" key="10">
    <source>
        <dbReference type="ARBA" id="ARBA00023163"/>
    </source>
</evidence>
<evidence type="ECO:0000256" key="7">
    <source>
        <dbReference type="ARBA" id="ARBA00023015"/>
    </source>
</evidence>
<keyword evidence="4" id="KW-1017">Isopeptide bond</keyword>
<feature type="region of interest" description="Disordered" evidence="16">
    <location>
        <begin position="1116"/>
        <end position="1199"/>
    </location>
</feature>
<dbReference type="Proteomes" id="UP000694720">
    <property type="component" value="Unplaced"/>
</dbReference>
<dbReference type="SMART" id="SM00425">
    <property type="entry name" value="TBOX"/>
    <property type="match status" value="1"/>
</dbReference>
<dbReference type="PROSITE" id="PS50888">
    <property type="entry name" value="BHLH"/>
    <property type="match status" value="1"/>
</dbReference>
<dbReference type="SMART" id="SM00353">
    <property type="entry name" value="HLH"/>
    <property type="match status" value="1"/>
</dbReference>
<dbReference type="Pfam" id="PF16059">
    <property type="entry name" value="MGA_dom"/>
    <property type="match status" value="1"/>
</dbReference>
<dbReference type="GO" id="GO:0003700">
    <property type="term" value="F:DNA-binding transcription factor activity"/>
    <property type="evidence" value="ECO:0007669"/>
    <property type="project" value="InterPro"/>
</dbReference>
<feature type="coiled-coil region" evidence="15">
    <location>
        <begin position="981"/>
        <end position="1012"/>
    </location>
</feature>
<evidence type="ECO:0000256" key="14">
    <source>
        <dbReference type="PROSITE-ProRule" id="PRU00201"/>
    </source>
</evidence>
<dbReference type="Gene3D" id="4.10.280.10">
    <property type="entry name" value="Helix-loop-helix DNA-binding domain"/>
    <property type="match status" value="1"/>
</dbReference>
<evidence type="ECO:0000256" key="12">
    <source>
        <dbReference type="ARBA" id="ARBA00059348"/>
    </source>
</evidence>
<dbReference type="FunFam" id="2.60.40.820:FF:000009">
    <property type="entry name" value="MAX gene-associated protein isoform X1"/>
    <property type="match status" value="1"/>
</dbReference>
<feature type="compositionally biased region" description="Polar residues" evidence="16">
    <location>
        <begin position="1827"/>
        <end position="1843"/>
    </location>
</feature>
<dbReference type="GO" id="GO:0045893">
    <property type="term" value="P:positive regulation of DNA-templated transcription"/>
    <property type="evidence" value="ECO:0007669"/>
    <property type="project" value="InterPro"/>
</dbReference>
<evidence type="ECO:0000259" key="18">
    <source>
        <dbReference type="PROSITE" id="PS50888"/>
    </source>
</evidence>
<feature type="region of interest" description="Disordered" evidence="16">
    <location>
        <begin position="1818"/>
        <end position="1843"/>
    </location>
</feature>
<dbReference type="Gene3D" id="2.60.40.820">
    <property type="entry name" value="Transcription factor, T-box"/>
    <property type="match status" value="1"/>
</dbReference>
<sequence>MEEKQQIILANQDGGTVAGAAPTFFVILKQPGNGKTDQGILVTNRDACALASSVSSPGKSKGKICLPADCTVGGITVTLDNNSMWNEFYHRSTEMILTKQGRRMFPYCRYWITGLDANMKYILVMDISPVDNHRYKWNGRWWEPSGKAEPHVLGRVFIHPESPSTGHYWMHQPVSFYKLKLTNNTLDQEGHIILHSMHRYLPRLHLVPAEKATEVIQLNGPGVHTFTFPQTEFFAVTAYQNIQITQLKIDYNPFAKGFRDDGLNNKPQRDGKQKINSDQEGNGVPGSPGQRARLTEGEGSEIQLTDSDPLSRGHETSGKGLEKPSLSIKRDFLGFMDIDSSLGEAPQLKQEVSESLVANSFEDGSHVTSPLNPNGNFNVVIKEEPLDDYEYEPGKESENGLRRHSPDLRVVQKYSSLKEPQWKYSDTSDNTEKILDGSKSSAGDSFVGKEDLGRKRTTVLKISAASKNANANQNAPPNGPGKRGRPRKLKLSKAGRPPKNTGKSLPSTKNTSVGPGSTFPDVKPDLEDVDGVLFVSFESKEALDIHAVDGTTEESSSLQASTINDPGCRARISQLEKELIEDLKALRHKQVIHPSLQEVGLKLNSVDPTMSIDLKYLGVQLPLAPATSFPFWNLTGTNPASPDAGFPFVSRTGKTNDFTKIKGWRGKFHGASASRNEGGNSEGSLKNRSAFCSDKLDEYLENEGKLMETSMGFSSNAPTSPVVYQLPTKSTSYVRTLDSVLKKQSTISPSTSYSLKPHSVPPASRKAKSQNKQATFSGRTKSSYKSILPYPVSPKQKHTHMISGDKVTKNASNNISENQVNNLVVPALDENTFPKQISLRQAHHQQQQQQQGSRPPGLSKSQVKLMDLEDCALWEGKPRTYITEERADVSLTTLLTAQASLKTKPIHTIIRKRAPPCNNDFCRLGCICSSLALEKRQPAHCRRPDCMFGCTCLKRKVVLVKGGSKTKHFQRKAAHREPVFYDNMGEEQREEEEGVKEEEEQLKEKKKRKKLEYTICETEPEQPVRHYPLWVKVEGEVDPEPVYIPTPSVIEPMKPLLLPQPEVLSTAVKGKVLTGIKPARAYTPKPNPVIREEDKDPVYLYFESMMTCARVRVYERKKEEQRQPSPSPSPSFQQQGSCHSSPENCSVKEPDSEQQPLKPITCDLEDDPDKLQEKNQKSSCNEGESSSTSYVHQRSPGGPTKLIEIISDCNWEEDRNKILSILSQHINSNMPQSLKVGSFIIELASQRKSRGEKNPPVYSSRVKISMPSCQDQDDMAEKSGSETPDGPLSPGKMDDISPVQTDALDSVRERLHGGKGLPFYAGLSPAGKLVAYKRKPSSSTSGLIQVNGKSYPQAKLLLGQMGALHPANRLAAYITGRLRPSVLDLSTLSTVISKVASNAKVAASRKPRTLLPSTSNSKATSSSGTTTNRPGKNLKAFVPAKRPIAARPSPGGVFTQFVMSKVGALQQKIPGVSTPQPLTGPQKFSIRPSPVMVVTPVVSSEPVQVCSPVTAAVTTTTPQVFLENVTTVTPMTAISDVGTKETTYSSGATTTGVVEVSETNTSTLVTPTQSTATVNLIKTTGITTPVASVAFPKSLVASPPTITLPVASTASTSIVVVTTAASSSMVTTPTSSLSSVPIILSGIDGSPPVSQRPENAPQIPVATPQVSPNAVKRTGPRLLLIPVQQGSPTLRPVPNTQVQGHRMVLQPVRSPSGMNLFRHPNGQIVQLLPLHQLRGSNSQPNLQPVMFRNPGSVMGIRLPTPSKPSETPPSSTSSSTFPVMNPVIQAVGSSPTMNVITQAPSLLSSGPSFVSQSGTLTLRISPPEPQSFASKTSSETKITYSSGGQPVGTASLIPLQSGSFALLQLPGQKPVPSSILQHVASLQMKRESQNADQKDETSFLKREQETKKALQSGREAVGSEANMIKQNSGASVSEENLTDSLEDGGGPLDEESLAEEGPATVKPSEHDYKDVNEEYGIRNHNSSKEKLTVLEVNTISERAGNITVQSVSNVQLKKLGDVKVEQQKALDHPEEKSDEFPVISKEESKLELSGSKVVEQQSNQQPEAKEKGCGDSLEKETIRERWKKHLKVPLTQKCVRTSQEYKKETNERLIKETKTCQESSDVFQQEQGISDLLGKSETTENARVLKSECDSWSRISSPAAFSIVPRRASKGSRGEGRFQGHLLLSGERIKPKQEKKGGRSSADFPVLDLEEDDEEDENEKTDDSIDEIVDVVSDYQSEEVDDVEKNNCVEYIEDDEEQVDIETVEELPEEINVAHMKTTAAHTQTFKQSCRTHNSADDKAAERSRKAPSVPLKIKPDYWSEKLQKEAEAFAYYRRTHTANERRRRGEMRDLFEKLKITLGLLHSSKVSKSLILTRAFSEIQGLTDQADKLIGQKNLLTRKRNILIRKVSSLSENTSPSNTPHTSANIVMTPQGQLLTLKGPLFSGPVVTVSPAVLEADLKPQVTSSAVAQSENDDLFMMPRIVNVTSLATEGGLVDMGGSKYPHEVPDGKPPDHLKNPVRNEDNSCEDLGRISSRGNHRDGRMALGPTQVYLSNKDSDFPQIVDVSSMPEAQEFLPKKIAGDMRGTQHKWKESESRRERLKPKESAFHKLKMKDLKDSSIEMELRKVASAIEEAALDPSELLTNMEDEDDTDETLTSLLNEIAFLNQQLNDDSVSLAELPSSMDTEFPGDARQAFISKLPPGNRATFQVGHLGTGLKELPDVQGESDSVSPLLLHLEDDDFSENEKQLAEPASEPDVLKIVIDSEIKDSLLSHRKACDGGKSTSGVPTEPESVSSPPVLHMKAGLENSSTDTLWRPMPKLAPLGLKVANPSSDSDGQSLKVMPCLAPVAAKVGSVGHKMNLTGNDQECRESKVMPTLAPVVAKLGNSGASPSSTGK</sequence>
<feature type="region of interest" description="Disordered" evidence="16">
    <location>
        <begin position="2023"/>
        <end position="2074"/>
    </location>
</feature>
<protein>
    <recommendedName>
        <fullName evidence="13">MAX gene-associated protein</fullName>
    </recommendedName>
</protein>
<name>A0A8D0ZPI3_PIG</name>
<feature type="compositionally biased region" description="Polar residues" evidence="16">
    <location>
        <begin position="770"/>
        <end position="780"/>
    </location>
</feature>